<dbReference type="GO" id="GO:0051301">
    <property type="term" value="P:cell division"/>
    <property type="evidence" value="ECO:0007669"/>
    <property type="project" value="InterPro"/>
</dbReference>
<feature type="transmembrane region" description="Helical" evidence="1">
    <location>
        <begin position="238"/>
        <end position="257"/>
    </location>
</feature>
<keyword evidence="1" id="KW-0812">Transmembrane</keyword>
<dbReference type="AlphaFoldDB" id="A0A2G1QKA6"/>
<dbReference type="GO" id="GO:0016020">
    <property type="term" value="C:membrane"/>
    <property type="evidence" value="ECO:0007669"/>
    <property type="project" value="InterPro"/>
</dbReference>
<feature type="transmembrane region" description="Helical" evidence="1">
    <location>
        <begin position="30"/>
        <end position="52"/>
    </location>
</feature>
<keyword evidence="3" id="KW-1185">Reference proteome</keyword>
<dbReference type="RefSeq" id="WP_099307910.1">
    <property type="nucleotide sequence ID" value="NZ_PDVP01000014.1"/>
</dbReference>
<dbReference type="OrthoDB" id="9814843at2"/>
<dbReference type="InterPro" id="IPR004513">
    <property type="entry name" value="FtsX"/>
</dbReference>
<evidence type="ECO:0000313" key="3">
    <source>
        <dbReference type="Proteomes" id="UP000221168"/>
    </source>
</evidence>
<proteinExistence type="predicted"/>
<dbReference type="PANTHER" id="PTHR47755">
    <property type="entry name" value="CELL DIVISION PROTEIN FTSX"/>
    <property type="match status" value="1"/>
</dbReference>
<protein>
    <submittedName>
        <fullName evidence="2">ABC transporter permease</fullName>
    </submittedName>
</protein>
<sequence length="317" mass="33652">MPVRAIPRILNTRARRPTPIVPSGNVAGRALIFVIAIMTFLSCLTLGAVTLVRDTASTWQSQIAREATIQIRPEDGFDMDAALAKAAAIAEGFDGVRSAEIVDREATARLLEPWLGSGLDIDELPVPRLVVVTINERNPPDFNAMRQALTGAVEHLSLDDHRAWVDRLVSMARTTVAIGMAVLALMLAATVLTVVFATRGAMAGNAHIIEVLHFVGAEGKFIAVEFRSHFLSVGMKGAAIGGALAVLVFLLISWWTASNLATPQADQATALFGTFGIGIPGYLGVIAVVILISLLTALTTHFTVLSHLNDLDATSSG</sequence>
<reference evidence="2 3" key="1">
    <citation type="submission" date="2017-10" db="EMBL/GenBank/DDBJ databases">
        <title>Sedimentibacterium mangrovi gen. nov., sp. nov., a novel member of family Phyllobacteriacea isolated from mangrove sediment.</title>
        <authorList>
            <person name="Liao H."/>
            <person name="Tian Y."/>
        </authorList>
    </citation>
    <scope>NUCLEOTIDE SEQUENCE [LARGE SCALE GENOMIC DNA]</scope>
    <source>
        <strain evidence="2 3">X9-2-2</strain>
    </source>
</reference>
<organism evidence="2 3">
    <name type="scientific">Zhengella mangrovi</name>
    <dbReference type="NCBI Taxonomy" id="1982044"/>
    <lineage>
        <taxon>Bacteria</taxon>
        <taxon>Pseudomonadati</taxon>
        <taxon>Pseudomonadota</taxon>
        <taxon>Alphaproteobacteria</taxon>
        <taxon>Hyphomicrobiales</taxon>
        <taxon>Notoacmeibacteraceae</taxon>
        <taxon>Zhengella</taxon>
    </lineage>
</organism>
<evidence type="ECO:0000256" key="1">
    <source>
        <dbReference type="SAM" id="Phobius"/>
    </source>
</evidence>
<dbReference type="Proteomes" id="UP000221168">
    <property type="component" value="Unassembled WGS sequence"/>
</dbReference>
<comment type="caution">
    <text evidence="2">The sequence shown here is derived from an EMBL/GenBank/DDBJ whole genome shotgun (WGS) entry which is preliminary data.</text>
</comment>
<dbReference type="GO" id="GO:0032153">
    <property type="term" value="C:cell division site"/>
    <property type="evidence" value="ECO:0007669"/>
    <property type="project" value="TreeGrafter"/>
</dbReference>
<accession>A0A2G1QKA6</accession>
<feature type="transmembrane region" description="Helical" evidence="1">
    <location>
        <begin position="176"/>
        <end position="196"/>
    </location>
</feature>
<name>A0A2G1QKA6_9HYPH</name>
<evidence type="ECO:0000313" key="2">
    <source>
        <dbReference type="EMBL" id="PHP65638.1"/>
    </source>
</evidence>
<dbReference type="PANTHER" id="PTHR47755:SF1">
    <property type="entry name" value="CELL DIVISION PROTEIN FTSX"/>
    <property type="match status" value="1"/>
</dbReference>
<keyword evidence="1" id="KW-0472">Membrane</keyword>
<keyword evidence="1" id="KW-1133">Transmembrane helix</keyword>
<feature type="transmembrane region" description="Helical" evidence="1">
    <location>
        <begin position="277"/>
        <end position="298"/>
    </location>
</feature>
<dbReference type="EMBL" id="PDVP01000014">
    <property type="protein sequence ID" value="PHP65638.1"/>
    <property type="molecule type" value="Genomic_DNA"/>
</dbReference>
<gene>
    <name evidence="2" type="ORF">CSC94_18270</name>
</gene>